<accession>V4VB00</accession>
<dbReference type="OMA" id="RSMECAD"/>
<dbReference type="PANTHER" id="PTHR42851:SF4">
    <property type="entry name" value="PWWP DOMAIN-CONTAINING PROTEIN"/>
    <property type="match status" value="1"/>
</dbReference>
<dbReference type="PANTHER" id="PTHR42851">
    <property type="entry name" value="ALDOLASE-RELATED"/>
    <property type="match status" value="1"/>
</dbReference>
<feature type="compositionally biased region" description="Low complexity" evidence="1">
    <location>
        <begin position="1247"/>
        <end position="1260"/>
    </location>
</feature>
<feature type="compositionally biased region" description="Basic and acidic residues" evidence="1">
    <location>
        <begin position="1"/>
        <end position="10"/>
    </location>
</feature>
<feature type="region of interest" description="Disordered" evidence="1">
    <location>
        <begin position="1247"/>
        <end position="1305"/>
    </location>
</feature>
<dbReference type="CDD" id="cd05162">
    <property type="entry name" value="PWWP"/>
    <property type="match status" value="1"/>
</dbReference>
<feature type="region of interest" description="Disordered" evidence="1">
    <location>
        <begin position="1"/>
        <end position="58"/>
    </location>
</feature>
<dbReference type="EMBL" id="KI536726">
    <property type="protein sequence ID" value="ESR49444.1"/>
    <property type="molecule type" value="Genomic_DNA"/>
</dbReference>
<dbReference type="SUPFAM" id="SSF63748">
    <property type="entry name" value="Tudor/PWWP/MBT"/>
    <property type="match status" value="1"/>
</dbReference>
<dbReference type="Pfam" id="PF00855">
    <property type="entry name" value="PWWP"/>
    <property type="match status" value="1"/>
</dbReference>
<evidence type="ECO:0000313" key="4">
    <source>
        <dbReference type="Proteomes" id="UP000030687"/>
    </source>
</evidence>
<sequence>MDEQKDKDVSVSRGDLGDSTVTVSEHVDGKSETPFESTVPESQVGKIEGSNEAGGEEDVMVEVLGSHVVVDGVCSSSNGARVGGEEHLNDEQIRGLGGGGSAEAGVEKDLRSVSYARDVVSDLGARESGVSGVEVSSSHRLEARFEGSLAEEGAAMESLERNKEVLGSESEGCIVDELCAHENGAQDDEVQDRGMGTKVEGSTTDVGSTGRETQVVHAEDIGVASAEEGLERGLPNEAAERGSEMVSGVVCEAQGHGVENVVGSSTVESGTLNEETQVVKKKADRENEDVVAKDLVQGAEQGGEIYAAGKDAKELVKGPEKGREIDAAGGDAQQYVEPQNLHTSNNKTLDPCSRVAVAGSPVTVEYLSVPIQVVEKAAVTVNDKGLKPKIDAVGIDSTEGIISSSEEKKIPIAMTDDRGRGKDSIISVHSKSMDYQNPVAVTREVAEMDKEEFICSTMEGMETDSFDENLSFSLEELQGNFGRLDGSTENHCNVYADSLSFYHPTQVVGSEDAMMDKNVHPSENHQQSKFQGCLDQGTAHYVTQVNSNTQEPMEIHEQVSTAELDEMLSCSGDVQNFKDGRLAMDTALDTQVTTRGGEIPLINNQEALNSNTKVQMPTENDQQLKLQERFDNTGVCHLAQPQVASNLGKVKPDVGKEMEIQKQVAGGKFTAVDEKVFSNPIVEVPCPSVQVINEGEGLQTAEGDMSAAGSLSGVDSTVEGQMHVEERVTDAEQAALHGDQEMEVEGQDSDTEQTETNEEKFVHRVTARGGSLVKPHRVSCLLPLEDEGEFFVSDLVWGKVRSHPWWPGQIYDPSDASEKAMKYHKKDCFLVAYFGDRTFAWVDASQLRAFYSHFSQVEKQSNAEVFQNAVNCALEEVSRRIELGLACPCIPKDAYDKIRLQIVENAGIRQESSEREGVDKCASAQSFQPDKLVEFMKAFALSPSGGADRLELVIAKAQLLSFYHFKGYSELPEFQFCGGLAEDGVDTSHFAEKMHTTPVSMDDEHIYSETQRSSHHKRKHNLKDSMYPSKKEKSLSELMTGSFDSLDDDEFDSDGKAGGKLVSPSSIKKRKVVDFAGDDSSQDGRKTISLAKVSISTANIPKPSFKIGECIRRVASQMTGSSSVLKSNSERLQKLDADGSDDSFENFEDAEGKRMILPTDYSSLDDLLSQLHSAAKDPMRGYSFLNMIISFFSDFRNSIISDRRAIDKVGGKRKKSSQIMGSPETFEFEDMSDTYWTDRVIQNGAEEQPSAPAAPAGPAATSGNTQRYQVVPVELKPVQKSRRSYSRKQYSDANHDLTPPKPPGYVDENAPAELIINFSEMDTIPSETNLSKMFRCFGPLKESETEVDRESSRARVVFKKCSDAEVAHSSATKFNIFGPKVVNYQLSYTISEQFKALPIGASLGEDYAT</sequence>
<reference evidence="3 4" key="1">
    <citation type="submission" date="2013-10" db="EMBL/GenBank/DDBJ databases">
        <authorList>
            <consortium name="International Citrus Genome Consortium"/>
            <person name="Jenkins J."/>
            <person name="Schmutz J."/>
            <person name="Prochnik S."/>
            <person name="Rokhsar D."/>
            <person name="Gmitter F."/>
            <person name="Ollitrault P."/>
            <person name="Machado M."/>
            <person name="Talon M."/>
            <person name="Wincker P."/>
            <person name="Jaillon O."/>
            <person name="Morgante M."/>
        </authorList>
    </citation>
    <scope>NUCLEOTIDE SEQUENCE</scope>
    <source>
        <strain evidence="4">cv. Clemenules</strain>
    </source>
</reference>
<protein>
    <recommendedName>
        <fullName evidence="2">PWWP domain-containing protein</fullName>
    </recommendedName>
</protein>
<feature type="compositionally biased region" description="Basic and acidic residues" evidence="1">
    <location>
        <begin position="277"/>
        <end position="287"/>
    </location>
</feature>
<dbReference type="EMBL" id="KI536726">
    <property type="protein sequence ID" value="ESR49445.1"/>
    <property type="molecule type" value="Genomic_DNA"/>
</dbReference>
<name>V4VB00_CITCL</name>
<dbReference type="InParanoid" id="V4VB00"/>
<dbReference type="InterPro" id="IPR053063">
    <property type="entry name" value="PWWP_domain_containing_PDP"/>
</dbReference>
<keyword evidence="4" id="KW-1185">Reference proteome</keyword>
<dbReference type="Gramene" id="ESR49444">
    <property type="protein sequence ID" value="ESR49444"/>
    <property type="gene ID" value="CICLE_v10030525mg"/>
</dbReference>
<feature type="region of interest" description="Disordered" evidence="1">
    <location>
        <begin position="81"/>
        <end position="104"/>
    </location>
</feature>
<dbReference type="PROSITE" id="PS50812">
    <property type="entry name" value="PWWP"/>
    <property type="match status" value="1"/>
</dbReference>
<feature type="domain" description="PWWP" evidence="2">
    <location>
        <begin position="792"/>
        <end position="853"/>
    </location>
</feature>
<dbReference type="Gene3D" id="2.30.30.140">
    <property type="match status" value="1"/>
</dbReference>
<dbReference type="eggNOG" id="ENOG502QR1T">
    <property type="taxonomic scope" value="Eukaryota"/>
</dbReference>
<gene>
    <name evidence="3" type="ORF">CICLE_v10030525mg</name>
</gene>
<evidence type="ECO:0000313" key="3">
    <source>
        <dbReference type="EMBL" id="ESR49444.1"/>
    </source>
</evidence>
<proteinExistence type="predicted"/>
<feature type="compositionally biased region" description="Basic and acidic residues" evidence="1">
    <location>
        <begin position="83"/>
        <end position="93"/>
    </location>
</feature>
<feature type="region of interest" description="Disordered" evidence="1">
    <location>
        <begin position="263"/>
        <end position="287"/>
    </location>
</feature>
<dbReference type="InterPro" id="IPR000313">
    <property type="entry name" value="PWWP_dom"/>
</dbReference>
<dbReference type="Proteomes" id="UP000030687">
    <property type="component" value="Unassembled WGS sequence"/>
</dbReference>
<dbReference type="Gramene" id="ESR49445">
    <property type="protein sequence ID" value="ESR49445"/>
    <property type="gene ID" value="CICLE_v10030525mg"/>
</dbReference>
<evidence type="ECO:0000256" key="1">
    <source>
        <dbReference type="SAM" id="MobiDB-lite"/>
    </source>
</evidence>
<feature type="region of interest" description="Disordered" evidence="1">
    <location>
        <begin position="1009"/>
        <end position="1033"/>
    </location>
</feature>
<organism evidence="3 4">
    <name type="scientific">Citrus clementina</name>
    <name type="common">Clementine</name>
    <name type="synonym">Citrus deliciosa x Citrus sinensis</name>
    <dbReference type="NCBI Taxonomy" id="85681"/>
    <lineage>
        <taxon>Eukaryota</taxon>
        <taxon>Viridiplantae</taxon>
        <taxon>Streptophyta</taxon>
        <taxon>Embryophyta</taxon>
        <taxon>Tracheophyta</taxon>
        <taxon>Spermatophyta</taxon>
        <taxon>Magnoliopsida</taxon>
        <taxon>eudicotyledons</taxon>
        <taxon>Gunneridae</taxon>
        <taxon>Pentapetalae</taxon>
        <taxon>rosids</taxon>
        <taxon>malvids</taxon>
        <taxon>Sapindales</taxon>
        <taxon>Rutaceae</taxon>
        <taxon>Aurantioideae</taxon>
        <taxon>Citrus</taxon>
    </lineage>
</organism>
<dbReference type="SMART" id="SM00293">
    <property type="entry name" value="PWWP"/>
    <property type="match status" value="1"/>
</dbReference>
<evidence type="ECO:0000259" key="2">
    <source>
        <dbReference type="PROSITE" id="PS50812"/>
    </source>
</evidence>
<dbReference type="OrthoDB" id="62853at2759"/>
<feature type="compositionally biased region" description="Polar residues" evidence="1">
    <location>
        <begin position="263"/>
        <end position="276"/>
    </location>
</feature>
<dbReference type="STRING" id="85681.V4VB00"/>